<evidence type="ECO:0000313" key="4">
    <source>
        <dbReference type="Proteomes" id="UP000199475"/>
    </source>
</evidence>
<reference evidence="3 4" key="1">
    <citation type="submission" date="2016-10" db="EMBL/GenBank/DDBJ databases">
        <authorList>
            <person name="de Groot N.N."/>
        </authorList>
    </citation>
    <scope>NUCLEOTIDE SEQUENCE [LARGE SCALE GENOMIC DNA]</scope>
    <source>
        <strain evidence="3 4">CGMCC 1.9159</strain>
    </source>
</reference>
<dbReference type="RefSeq" id="WP_093251685.1">
    <property type="nucleotide sequence ID" value="NZ_FNGP01000003.1"/>
</dbReference>
<dbReference type="AlphaFoldDB" id="A0A1G9L6M5"/>
<organism evidence="3 4">
    <name type="scientific">Tessaracoccus oleiagri</name>
    <dbReference type="NCBI Taxonomy" id="686624"/>
    <lineage>
        <taxon>Bacteria</taxon>
        <taxon>Bacillati</taxon>
        <taxon>Actinomycetota</taxon>
        <taxon>Actinomycetes</taxon>
        <taxon>Propionibacteriales</taxon>
        <taxon>Propionibacteriaceae</taxon>
        <taxon>Tessaracoccus</taxon>
    </lineage>
</organism>
<dbReference type="InterPro" id="IPR023393">
    <property type="entry name" value="START-like_dom_sf"/>
</dbReference>
<name>A0A1G9L6M5_9ACTN</name>
<dbReference type="InterPro" id="IPR013538">
    <property type="entry name" value="ASHA1/2-like_C"/>
</dbReference>
<sequence>MPVVDINKDPDNLTLTITAEFAAPVERVWEIYADPRQLEKVWGPPGYPATVVEHSLATGGRVVYYMTSPEGEKYPGYWEVTSVDEPQAFSFEDGFANEDFTPNTDLPVSYCDYRFTDVDGRTRATYSSRYASAEALQQVLDMGMEEGATLAINQIDEFLAQRST</sequence>
<protein>
    <submittedName>
        <fullName evidence="3">Uncharacterized conserved protein YndB, AHSA1/START domain</fullName>
    </submittedName>
</protein>
<evidence type="ECO:0000256" key="1">
    <source>
        <dbReference type="ARBA" id="ARBA00006817"/>
    </source>
</evidence>
<keyword evidence="4" id="KW-1185">Reference proteome</keyword>
<feature type="domain" description="Activator of Hsp90 ATPase homologue 1/2-like C-terminal" evidence="2">
    <location>
        <begin position="22"/>
        <end position="159"/>
    </location>
</feature>
<comment type="similarity">
    <text evidence="1">Belongs to the AHA1 family.</text>
</comment>
<dbReference type="OrthoDB" id="3365660at2"/>
<gene>
    <name evidence="3" type="ORF">SAMN04488242_2061</name>
</gene>
<accession>A0A1G9L6M5</accession>
<dbReference type="SUPFAM" id="SSF55961">
    <property type="entry name" value="Bet v1-like"/>
    <property type="match status" value="1"/>
</dbReference>
<evidence type="ECO:0000313" key="3">
    <source>
        <dbReference type="EMBL" id="SDL57544.1"/>
    </source>
</evidence>
<dbReference type="Gene3D" id="3.30.530.20">
    <property type="match status" value="1"/>
</dbReference>
<evidence type="ECO:0000259" key="2">
    <source>
        <dbReference type="Pfam" id="PF08327"/>
    </source>
</evidence>
<dbReference type="EMBL" id="FNGP01000003">
    <property type="protein sequence ID" value="SDL57544.1"/>
    <property type="molecule type" value="Genomic_DNA"/>
</dbReference>
<dbReference type="CDD" id="cd07814">
    <property type="entry name" value="SRPBCC_CalC_Aha1-like"/>
    <property type="match status" value="1"/>
</dbReference>
<dbReference type="STRING" id="686624.SAMN04488242_2061"/>
<dbReference type="Pfam" id="PF08327">
    <property type="entry name" value="AHSA1"/>
    <property type="match status" value="1"/>
</dbReference>
<proteinExistence type="inferred from homology"/>
<dbReference type="Proteomes" id="UP000199475">
    <property type="component" value="Unassembled WGS sequence"/>
</dbReference>